<dbReference type="GO" id="GO:0016020">
    <property type="term" value="C:membrane"/>
    <property type="evidence" value="ECO:0007669"/>
    <property type="project" value="UniProtKB-SubCell"/>
</dbReference>
<feature type="transmembrane region" description="Helical" evidence="7">
    <location>
        <begin position="23"/>
        <end position="45"/>
    </location>
</feature>
<dbReference type="FunCoup" id="A0A251UI30">
    <property type="interactions" value="67"/>
</dbReference>
<comment type="subcellular location">
    <subcellularLocation>
        <location evidence="1">Membrane</location>
        <topology evidence="1">Single-pass membrane protein</topology>
    </subcellularLocation>
</comment>
<evidence type="ECO:0000313" key="11">
    <source>
        <dbReference type="EMBL" id="OTG22713.1"/>
    </source>
</evidence>
<evidence type="ECO:0000256" key="5">
    <source>
        <dbReference type="ARBA" id="ARBA00022989"/>
    </source>
</evidence>
<sequence>MNLKKLVAISDHFPNSASPRKKLISGFGLGFVSIFILLFILFSTFSFKNPNSDKLFFQGFNTSNDRIFIKNSTQFEQNPKPMVGENRAESNDSNGSNLDIRLRLLGIDGKGNTHLGNVTNNVKNGSFDEITTKVVDFKNTHVVKLKDDVKNGTFGAISMNPIEGKVKVFQDFGNGSVKSDGLDQDGGKVSRSFEDCDIFDGRWVRDDSQPYYPAGSCPYVDRDFNCYLNRRPDDEFVKWRWQPFGCEIPSLNATDFLERLRGKKMVFVGDSLNRNMWESLVCILRHSLNNKKAVYEISGRKEFKKKGFYAFRFEDYNCTVDFVCSPFLVREWSFKGKNGSFETLRLDLMDRTTSMYQDADILIFNTGHWWTHEKTSRGEDYYQEGNHVYPRLKALDAYTRALSTWAKWVDKNIDTRKTQVIFRGYSLTHFRGGQWNSGGQCHKETEPIFNTSHLTSYPSKMRAFDNVLRVIKTPVIYLNISRLTDYRKDGHPSIYRTVYKSLSPEQRIAAQDCSHWCLPGVPDTWNELLYASLLKVGRGSWKR</sequence>
<name>A0A251UI30_HELAN</name>
<evidence type="ECO:0000259" key="9">
    <source>
        <dbReference type="Pfam" id="PF14416"/>
    </source>
</evidence>
<keyword evidence="4" id="KW-0735">Signal-anchor</keyword>
<feature type="domain" description="Trichome birefringence-like N-terminal" evidence="9">
    <location>
        <begin position="195"/>
        <end position="247"/>
    </location>
</feature>
<keyword evidence="6 7" id="KW-0472">Membrane</keyword>
<dbReference type="EMBL" id="CM007895">
    <property type="protein sequence ID" value="OTG22713.1"/>
    <property type="molecule type" value="Genomic_DNA"/>
</dbReference>
<keyword evidence="5 7" id="KW-1133">Transmembrane helix</keyword>
<evidence type="ECO:0000256" key="6">
    <source>
        <dbReference type="ARBA" id="ARBA00023136"/>
    </source>
</evidence>
<dbReference type="STRING" id="4232.A0A251UI30"/>
<evidence type="ECO:0000313" key="12">
    <source>
        <dbReference type="Proteomes" id="UP000215914"/>
    </source>
</evidence>
<evidence type="ECO:0000256" key="7">
    <source>
        <dbReference type="SAM" id="Phobius"/>
    </source>
</evidence>
<feature type="domain" description="Trichome birefringence-like C-terminal" evidence="8">
    <location>
        <begin position="248"/>
        <end position="531"/>
    </location>
</feature>
<evidence type="ECO:0000313" key="10">
    <source>
        <dbReference type="EMBL" id="KAF5801881.1"/>
    </source>
</evidence>
<dbReference type="InterPro" id="IPR029962">
    <property type="entry name" value="TBL"/>
</dbReference>
<dbReference type="Pfam" id="PF14416">
    <property type="entry name" value="PMR5N"/>
    <property type="match status" value="1"/>
</dbReference>
<reference evidence="10" key="3">
    <citation type="submission" date="2020-06" db="EMBL/GenBank/DDBJ databases">
        <title>Helianthus annuus Genome sequencing and assembly Release 2.</title>
        <authorList>
            <person name="Gouzy J."/>
            <person name="Langlade N."/>
            <person name="Munos S."/>
        </authorList>
    </citation>
    <scope>NUCLEOTIDE SEQUENCE</scope>
    <source>
        <tissue evidence="10">Leaves</tissue>
    </source>
</reference>
<accession>A0A251UI30</accession>
<dbReference type="OMA" id="PFMSQRR"/>
<keyword evidence="12" id="KW-1185">Reference proteome</keyword>
<evidence type="ECO:0000256" key="4">
    <source>
        <dbReference type="ARBA" id="ARBA00022968"/>
    </source>
</evidence>
<dbReference type="AlphaFoldDB" id="A0A251UI30"/>
<dbReference type="PANTHER" id="PTHR32285:SF309">
    <property type="entry name" value="PMR5 DOMAIN, PC-ESTERASE, PROTEIN TRICHOME BIREFRINGENCE-LIKE 2"/>
    <property type="match status" value="1"/>
</dbReference>
<evidence type="ECO:0000256" key="3">
    <source>
        <dbReference type="ARBA" id="ARBA00022692"/>
    </source>
</evidence>
<reference evidence="10 12" key="1">
    <citation type="journal article" date="2017" name="Nature">
        <title>The sunflower genome provides insights into oil metabolism, flowering and Asterid evolution.</title>
        <authorList>
            <person name="Badouin H."/>
            <person name="Gouzy J."/>
            <person name="Grassa C.J."/>
            <person name="Murat F."/>
            <person name="Staton S.E."/>
            <person name="Cottret L."/>
            <person name="Lelandais-Briere C."/>
            <person name="Owens G.L."/>
            <person name="Carrere S."/>
            <person name="Mayjonade B."/>
            <person name="Legrand L."/>
            <person name="Gill N."/>
            <person name="Kane N.C."/>
            <person name="Bowers J.E."/>
            <person name="Hubner S."/>
            <person name="Bellec A."/>
            <person name="Berard A."/>
            <person name="Berges H."/>
            <person name="Blanchet N."/>
            <person name="Boniface M.C."/>
            <person name="Brunel D."/>
            <person name="Catrice O."/>
            <person name="Chaidir N."/>
            <person name="Claudel C."/>
            <person name="Donnadieu C."/>
            <person name="Faraut T."/>
            <person name="Fievet G."/>
            <person name="Helmstetter N."/>
            <person name="King M."/>
            <person name="Knapp S.J."/>
            <person name="Lai Z."/>
            <person name="Le Paslier M.C."/>
            <person name="Lippi Y."/>
            <person name="Lorenzon L."/>
            <person name="Mandel J.R."/>
            <person name="Marage G."/>
            <person name="Marchand G."/>
            <person name="Marquand E."/>
            <person name="Bret-Mestries E."/>
            <person name="Morien E."/>
            <person name="Nambeesan S."/>
            <person name="Nguyen T."/>
            <person name="Pegot-Espagnet P."/>
            <person name="Pouilly N."/>
            <person name="Raftis F."/>
            <person name="Sallet E."/>
            <person name="Schiex T."/>
            <person name="Thomas J."/>
            <person name="Vandecasteele C."/>
            <person name="Vares D."/>
            <person name="Vear F."/>
            <person name="Vautrin S."/>
            <person name="Crespi M."/>
            <person name="Mangin B."/>
            <person name="Burke J.M."/>
            <person name="Salse J."/>
            <person name="Munos S."/>
            <person name="Vincourt P."/>
            <person name="Rieseberg L.H."/>
            <person name="Langlade N.B."/>
        </authorList>
    </citation>
    <scope>NUCLEOTIDE SEQUENCE [LARGE SCALE GENOMIC DNA]</scope>
    <source>
        <strain evidence="12">cv. SF193</strain>
        <tissue evidence="10">Leaves</tissue>
    </source>
</reference>
<dbReference type="EMBL" id="MNCJ02000321">
    <property type="protein sequence ID" value="KAF5801881.1"/>
    <property type="molecule type" value="Genomic_DNA"/>
</dbReference>
<dbReference type="InParanoid" id="A0A251UI30"/>
<proteinExistence type="inferred from homology"/>
<organism evidence="11 12">
    <name type="scientific">Helianthus annuus</name>
    <name type="common">Common sunflower</name>
    <dbReference type="NCBI Taxonomy" id="4232"/>
    <lineage>
        <taxon>Eukaryota</taxon>
        <taxon>Viridiplantae</taxon>
        <taxon>Streptophyta</taxon>
        <taxon>Embryophyta</taxon>
        <taxon>Tracheophyta</taxon>
        <taxon>Spermatophyta</taxon>
        <taxon>Magnoliopsida</taxon>
        <taxon>eudicotyledons</taxon>
        <taxon>Gunneridae</taxon>
        <taxon>Pentapetalae</taxon>
        <taxon>asterids</taxon>
        <taxon>campanulids</taxon>
        <taxon>Asterales</taxon>
        <taxon>Asteraceae</taxon>
        <taxon>Asteroideae</taxon>
        <taxon>Heliantheae alliance</taxon>
        <taxon>Heliantheae</taxon>
        <taxon>Helianthus</taxon>
    </lineage>
</organism>
<evidence type="ECO:0000256" key="2">
    <source>
        <dbReference type="ARBA" id="ARBA00007727"/>
    </source>
</evidence>
<dbReference type="GO" id="GO:0016413">
    <property type="term" value="F:O-acetyltransferase activity"/>
    <property type="evidence" value="ECO:0000318"/>
    <property type="project" value="GO_Central"/>
</dbReference>
<evidence type="ECO:0000259" key="8">
    <source>
        <dbReference type="Pfam" id="PF13839"/>
    </source>
</evidence>
<dbReference type="Proteomes" id="UP000215914">
    <property type="component" value="Chromosome 6"/>
</dbReference>
<keyword evidence="3 7" id="KW-0812">Transmembrane</keyword>
<dbReference type="Pfam" id="PF13839">
    <property type="entry name" value="PC-Esterase"/>
    <property type="match status" value="1"/>
</dbReference>
<evidence type="ECO:0000256" key="1">
    <source>
        <dbReference type="ARBA" id="ARBA00004167"/>
    </source>
</evidence>
<reference evidence="11" key="2">
    <citation type="submission" date="2017-02" db="EMBL/GenBank/DDBJ databases">
        <title>Sunflower complete genome.</title>
        <authorList>
            <person name="Langlade N."/>
            <person name="Munos S."/>
        </authorList>
    </citation>
    <scope>NUCLEOTIDE SEQUENCE [LARGE SCALE GENOMIC DNA]</scope>
    <source>
        <tissue evidence="11">Leaves</tissue>
    </source>
</reference>
<dbReference type="PANTHER" id="PTHR32285">
    <property type="entry name" value="PROTEIN TRICHOME BIREFRINGENCE-LIKE 9-RELATED"/>
    <property type="match status" value="1"/>
</dbReference>
<protein>
    <submittedName>
        <fullName evidence="10">PMR5 domain, PC-Esterase, protein trichome birefringence-like 2</fullName>
    </submittedName>
    <submittedName>
        <fullName evidence="11">Putative PMR5 N-terminal domain, PC-Esterase</fullName>
    </submittedName>
</protein>
<dbReference type="InterPro" id="IPR025846">
    <property type="entry name" value="TBL_N"/>
</dbReference>
<dbReference type="GO" id="GO:0005794">
    <property type="term" value="C:Golgi apparatus"/>
    <property type="evidence" value="ECO:0000318"/>
    <property type="project" value="GO_Central"/>
</dbReference>
<comment type="similarity">
    <text evidence="2">Belongs to the PC-esterase family. TBL subfamily.</text>
</comment>
<dbReference type="OrthoDB" id="630188at2759"/>
<dbReference type="Gramene" id="mRNA:HanXRQr2_Chr06g0253241">
    <property type="protein sequence ID" value="mRNA:HanXRQr2_Chr06g0253241"/>
    <property type="gene ID" value="HanXRQr2_Chr06g0253241"/>
</dbReference>
<gene>
    <name evidence="11" type="ORF">HannXRQ_Chr06g0174501</name>
    <name evidence="10" type="ORF">HanXRQr2_Chr06g0253241</name>
</gene>
<dbReference type="InterPro" id="IPR026057">
    <property type="entry name" value="TBL_C"/>
</dbReference>